<keyword evidence="3" id="KW-1185">Reference proteome</keyword>
<dbReference type="EMBL" id="ML987201">
    <property type="protein sequence ID" value="KAF2245038.1"/>
    <property type="molecule type" value="Genomic_DNA"/>
</dbReference>
<sequence>MNITWTPNGSETPTTLRNLNQVAAHSTTELKSCRQALEDAQKVLESAFEIHAILLRLEDAAPRFRHDRVEDNIRSIMRIWDSFEDWTGGQLSRLCLLTKPDVDRVVRDTNFREVLRSRLTAMAAPQGFTAKIKKFNTDTSFLVQRLHEARNQSTSVAQKRGNPFDDDANSKRSCTTNTLGTRMDEFYVPPPLSSDDRKDGRLPHNGTREAHSQGFSEATQQAQSIQIPVGENLSAFTRNEADHSDEADISDDFLGVNESHGAINAEIYDDTWDKSIQLPNFMTTLYKE</sequence>
<dbReference type="AlphaFoldDB" id="A0A6A6I4T3"/>
<evidence type="ECO:0000313" key="3">
    <source>
        <dbReference type="Proteomes" id="UP000800094"/>
    </source>
</evidence>
<feature type="compositionally biased region" description="Basic and acidic residues" evidence="1">
    <location>
        <begin position="194"/>
        <end position="211"/>
    </location>
</feature>
<dbReference type="Proteomes" id="UP000800094">
    <property type="component" value="Unassembled WGS sequence"/>
</dbReference>
<evidence type="ECO:0000313" key="2">
    <source>
        <dbReference type="EMBL" id="KAF2245038.1"/>
    </source>
</evidence>
<dbReference type="OrthoDB" id="10578595at2759"/>
<feature type="region of interest" description="Disordered" evidence="1">
    <location>
        <begin position="151"/>
        <end position="215"/>
    </location>
</feature>
<dbReference type="GeneID" id="54589139"/>
<organism evidence="2 3">
    <name type="scientific">Trematosphaeria pertusa</name>
    <dbReference type="NCBI Taxonomy" id="390896"/>
    <lineage>
        <taxon>Eukaryota</taxon>
        <taxon>Fungi</taxon>
        <taxon>Dikarya</taxon>
        <taxon>Ascomycota</taxon>
        <taxon>Pezizomycotina</taxon>
        <taxon>Dothideomycetes</taxon>
        <taxon>Pleosporomycetidae</taxon>
        <taxon>Pleosporales</taxon>
        <taxon>Massarineae</taxon>
        <taxon>Trematosphaeriaceae</taxon>
        <taxon>Trematosphaeria</taxon>
    </lineage>
</organism>
<accession>A0A6A6I4T3</accession>
<feature type="compositionally biased region" description="Polar residues" evidence="1">
    <location>
        <begin position="171"/>
        <end position="180"/>
    </location>
</feature>
<dbReference type="RefSeq" id="XP_033680042.1">
    <property type="nucleotide sequence ID" value="XM_033835809.1"/>
</dbReference>
<evidence type="ECO:0000256" key="1">
    <source>
        <dbReference type="SAM" id="MobiDB-lite"/>
    </source>
</evidence>
<protein>
    <submittedName>
        <fullName evidence="2">Uncharacterized protein</fullName>
    </submittedName>
</protein>
<gene>
    <name evidence="2" type="ORF">BU26DRAFT_607970</name>
</gene>
<name>A0A6A6I4T3_9PLEO</name>
<proteinExistence type="predicted"/>
<reference evidence="2" key="1">
    <citation type="journal article" date="2020" name="Stud. Mycol.">
        <title>101 Dothideomycetes genomes: a test case for predicting lifestyles and emergence of pathogens.</title>
        <authorList>
            <person name="Haridas S."/>
            <person name="Albert R."/>
            <person name="Binder M."/>
            <person name="Bloem J."/>
            <person name="Labutti K."/>
            <person name="Salamov A."/>
            <person name="Andreopoulos B."/>
            <person name="Baker S."/>
            <person name="Barry K."/>
            <person name="Bills G."/>
            <person name="Bluhm B."/>
            <person name="Cannon C."/>
            <person name="Castanera R."/>
            <person name="Culley D."/>
            <person name="Daum C."/>
            <person name="Ezra D."/>
            <person name="Gonzalez J."/>
            <person name="Henrissat B."/>
            <person name="Kuo A."/>
            <person name="Liang C."/>
            <person name="Lipzen A."/>
            <person name="Lutzoni F."/>
            <person name="Magnuson J."/>
            <person name="Mondo S."/>
            <person name="Nolan M."/>
            <person name="Ohm R."/>
            <person name="Pangilinan J."/>
            <person name="Park H.-J."/>
            <person name="Ramirez L."/>
            <person name="Alfaro M."/>
            <person name="Sun H."/>
            <person name="Tritt A."/>
            <person name="Yoshinaga Y."/>
            <person name="Zwiers L.-H."/>
            <person name="Turgeon B."/>
            <person name="Goodwin S."/>
            <person name="Spatafora J."/>
            <person name="Crous P."/>
            <person name="Grigoriev I."/>
        </authorList>
    </citation>
    <scope>NUCLEOTIDE SEQUENCE</scope>
    <source>
        <strain evidence="2">CBS 122368</strain>
    </source>
</reference>